<dbReference type="Proteomes" id="UP001060215">
    <property type="component" value="Chromosome 1"/>
</dbReference>
<organism evidence="1 2">
    <name type="scientific">Camellia lanceoleosa</name>
    <dbReference type="NCBI Taxonomy" id="1840588"/>
    <lineage>
        <taxon>Eukaryota</taxon>
        <taxon>Viridiplantae</taxon>
        <taxon>Streptophyta</taxon>
        <taxon>Embryophyta</taxon>
        <taxon>Tracheophyta</taxon>
        <taxon>Spermatophyta</taxon>
        <taxon>Magnoliopsida</taxon>
        <taxon>eudicotyledons</taxon>
        <taxon>Gunneridae</taxon>
        <taxon>Pentapetalae</taxon>
        <taxon>asterids</taxon>
        <taxon>Ericales</taxon>
        <taxon>Theaceae</taxon>
        <taxon>Camellia</taxon>
    </lineage>
</organism>
<name>A0ACC0J2R3_9ERIC</name>
<evidence type="ECO:0000313" key="1">
    <source>
        <dbReference type="EMBL" id="KAI8032028.1"/>
    </source>
</evidence>
<accession>A0ACC0J2R3</accession>
<proteinExistence type="predicted"/>
<protein>
    <submittedName>
        <fullName evidence="1">Dirigent protein 18</fullName>
    </submittedName>
</protein>
<comment type="caution">
    <text evidence="1">The sequence shown here is derived from an EMBL/GenBank/DDBJ whole genome shotgun (WGS) entry which is preliminary data.</text>
</comment>
<gene>
    <name evidence="1" type="ORF">LOK49_LG01G00620</name>
</gene>
<keyword evidence="2" id="KW-1185">Reference proteome</keyword>
<evidence type="ECO:0000313" key="2">
    <source>
        <dbReference type="Proteomes" id="UP001060215"/>
    </source>
</evidence>
<sequence>MEVLNLPSILPIAWLLFFFSLINPLFSTRTIGNPSPTHHHYNHLTFYMLDVLNESHHHSQRPVTTKFTGQLPFPKPLGFFPPVGGIPLPDPNPTPVTTQTLDLPGIGISFPARAALEELEFGTVTTIDEALFQGAFGSVLIGKAQGLYVASSEDGSSHMMAMTASFADGEYKDGLRFFGVHRTDVSESHVAVIGGTGKFDSANGYATIKTMNLSSNSVERESEGGYKVLAFNIYLG</sequence>
<reference evidence="1 2" key="1">
    <citation type="journal article" date="2022" name="Plant J.">
        <title>Chromosome-level genome of Camellia lanceoleosa provides a valuable resource for understanding genome evolution and self-incompatibility.</title>
        <authorList>
            <person name="Gong W."/>
            <person name="Xiao S."/>
            <person name="Wang L."/>
            <person name="Liao Z."/>
            <person name="Chang Y."/>
            <person name="Mo W."/>
            <person name="Hu G."/>
            <person name="Li W."/>
            <person name="Zhao G."/>
            <person name="Zhu H."/>
            <person name="Hu X."/>
            <person name="Ji K."/>
            <person name="Xiang X."/>
            <person name="Song Q."/>
            <person name="Yuan D."/>
            <person name="Jin S."/>
            <person name="Zhang L."/>
        </authorList>
    </citation>
    <scope>NUCLEOTIDE SEQUENCE [LARGE SCALE GENOMIC DNA]</scope>
    <source>
        <strain evidence="1">SQ_2022a</strain>
    </source>
</reference>
<dbReference type="EMBL" id="CM045758">
    <property type="protein sequence ID" value="KAI8032028.1"/>
    <property type="molecule type" value="Genomic_DNA"/>
</dbReference>